<sequence>MFVRNSCVLRCIKCLEQKKEIILKTTITPGCRNFDFNTDEHVCESIGYLPENYGSSLIIKAPNFKLLNEKNPPSLIILNSGDKNLCYKFGYDNSQKVYYCNQCITRNMKLTARFIQHGGENAIEFNRLDHICQPKKCIL</sequence>
<organism evidence="1 2">
    <name type="scientific">Panagrolaimus davidi</name>
    <dbReference type="NCBI Taxonomy" id="227884"/>
    <lineage>
        <taxon>Eukaryota</taxon>
        <taxon>Metazoa</taxon>
        <taxon>Ecdysozoa</taxon>
        <taxon>Nematoda</taxon>
        <taxon>Chromadorea</taxon>
        <taxon>Rhabditida</taxon>
        <taxon>Tylenchina</taxon>
        <taxon>Panagrolaimomorpha</taxon>
        <taxon>Panagrolaimoidea</taxon>
        <taxon>Panagrolaimidae</taxon>
        <taxon>Panagrolaimus</taxon>
    </lineage>
</organism>
<dbReference type="AlphaFoldDB" id="A0A914QL13"/>
<name>A0A914QL13_9BILA</name>
<dbReference type="WBParaSite" id="PDA_v2.g3040.t1">
    <property type="protein sequence ID" value="PDA_v2.g3040.t1"/>
    <property type="gene ID" value="PDA_v2.g3040"/>
</dbReference>
<proteinExistence type="predicted"/>
<accession>A0A914QL13</accession>
<protein>
    <submittedName>
        <fullName evidence="2">Uncharacterized protein</fullName>
    </submittedName>
</protein>
<reference evidence="2" key="1">
    <citation type="submission" date="2022-11" db="UniProtKB">
        <authorList>
            <consortium name="WormBaseParasite"/>
        </authorList>
    </citation>
    <scope>IDENTIFICATION</scope>
</reference>
<evidence type="ECO:0000313" key="2">
    <source>
        <dbReference type="WBParaSite" id="PDA_v2.g3040.t1"/>
    </source>
</evidence>
<evidence type="ECO:0000313" key="1">
    <source>
        <dbReference type="Proteomes" id="UP000887578"/>
    </source>
</evidence>
<dbReference type="Proteomes" id="UP000887578">
    <property type="component" value="Unplaced"/>
</dbReference>
<keyword evidence="1" id="KW-1185">Reference proteome</keyword>